<organism evidence="2">
    <name type="scientific">candidate division WOR-3 bacterium</name>
    <dbReference type="NCBI Taxonomy" id="2052148"/>
    <lineage>
        <taxon>Bacteria</taxon>
        <taxon>Bacteria division WOR-3</taxon>
    </lineage>
</organism>
<gene>
    <name evidence="2" type="ORF">ENV67_04145</name>
</gene>
<dbReference type="AlphaFoldDB" id="A0A7C4U708"/>
<feature type="transmembrane region" description="Helical" evidence="1">
    <location>
        <begin position="21"/>
        <end position="46"/>
    </location>
</feature>
<comment type="caution">
    <text evidence="2">The sequence shown here is derived from an EMBL/GenBank/DDBJ whole genome shotgun (WGS) entry which is preliminary data.</text>
</comment>
<proteinExistence type="predicted"/>
<feature type="transmembrane region" description="Helical" evidence="1">
    <location>
        <begin position="66"/>
        <end position="88"/>
    </location>
</feature>
<sequence length="181" mass="21603">MNSKRKNRRYYFRSLFKSLFYISPLMFFSILVIFIASISFLIFFYYQFYKILFTLFPLNPQISKLIIISANSTFILIFLLFISTFLLIGHIAQRFVGPIIRLKREISQISSLSELEKIEEVRFRKGDFVIFHKIAKDFNLITKKMKELKEKVKKSLDFIKEGDIKKAEKTLKEILSELENR</sequence>
<evidence type="ECO:0000313" key="2">
    <source>
        <dbReference type="EMBL" id="HGW91716.1"/>
    </source>
</evidence>
<keyword evidence="1" id="KW-0472">Membrane</keyword>
<accession>A0A7C4U708</accession>
<keyword evidence="1" id="KW-0812">Transmembrane</keyword>
<name>A0A7C4U708_UNCW3</name>
<reference evidence="2" key="1">
    <citation type="journal article" date="2020" name="mSystems">
        <title>Genome- and Community-Level Interaction Insights into Carbon Utilization and Element Cycling Functions of Hydrothermarchaeota in Hydrothermal Sediment.</title>
        <authorList>
            <person name="Zhou Z."/>
            <person name="Liu Y."/>
            <person name="Xu W."/>
            <person name="Pan J."/>
            <person name="Luo Z.H."/>
            <person name="Li M."/>
        </authorList>
    </citation>
    <scope>NUCLEOTIDE SEQUENCE [LARGE SCALE GENOMIC DNA]</scope>
    <source>
        <strain evidence="2">SpSt-780</strain>
    </source>
</reference>
<protein>
    <submittedName>
        <fullName evidence="2">Uncharacterized protein</fullName>
    </submittedName>
</protein>
<dbReference type="EMBL" id="DTHG01000050">
    <property type="protein sequence ID" value="HGW91716.1"/>
    <property type="molecule type" value="Genomic_DNA"/>
</dbReference>
<keyword evidence="1" id="KW-1133">Transmembrane helix</keyword>
<evidence type="ECO:0000256" key="1">
    <source>
        <dbReference type="SAM" id="Phobius"/>
    </source>
</evidence>